<evidence type="ECO:0000313" key="1">
    <source>
        <dbReference type="EMBL" id="CAD8209614.1"/>
    </source>
</evidence>
<reference evidence="1" key="1">
    <citation type="submission" date="2021-01" db="EMBL/GenBank/DDBJ databases">
        <authorList>
            <consortium name="Genoscope - CEA"/>
            <person name="William W."/>
        </authorList>
    </citation>
    <scope>NUCLEOTIDE SEQUENCE</scope>
</reference>
<dbReference type="Proteomes" id="UP000683925">
    <property type="component" value="Unassembled WGS sequence"/>
</dbReference>
<name>A0A8S1YDS1_PAROT</name>
<gene>
    <name evidence="1" type="ORF">POCTA_138.1.T1480003</name>
</gene>
<protein>
    <submittedName>
        <fullName evidence="1">Uncharacterized protein</fullName>
    </submittedName>
</protein>
<dbReference type="AlphaFoldDB" id="A0A8S1YDS1"/>
<comment type="caution">
    <text evidence="1">The sequence shown here is derived from an EMBL/GenBank/DDBJ whole genome shotgun (WGS) entry which is preliminary data.</text>
</comment>
<organism evidence="1 2">
    <name type="scientific">Paramecium octaurelia</name>
    <dbReference type="NCBI Taxonomy" id="43137"/>
    <lineage>
        <taxon>Eukaryota</taxon>
        <taxon>Sar</taxon>
        <taxon>Alveolata</taxon>
        <taxon>Ciliophora</taxon>
        <taxon>Intramacronucleata</taxon>
        <taxon>Oligohymenophorea</taxon>
        <taxon>Peniculida</taxon>
        <taxon>Parameciidae</taxon>
        <taxon>Paramecium</taxon>
    </lineage>
</organism>
<keyword evidence="2" id="KW-1185">Reference proteome</keyword>
<evidence type="ECO:0000313" key="2">
    <source>
        <dbReference type="Proteomes" id="UP000683925"/>
    </source>
</evidence>
<proteinExistence type="predicted"/>
<sequence>MSMQFDLQVYPNIHSMRTQPNKLEKILKNIQSQKIFNHYVNNKYKNFDETFSYLTKRAINKESPLSCLPSQRIHLLKDNIFNESNKKVLCYQLPKIQQKLKTLNKANFSQERICQTIQNSELIPITRRKITDGEEIN</sequence>
<dbReference type="OrthoDB" id="316781at2759"/>
<accession>A0A8S1YDS1</accession>
<dbReference type="EMBL" id="CAJJDP010000150">
    <property type="protein sequence ID" value="CAD8209614.1"/>
    <property type="molecule type" value="Genomic_DNA"/>
</dbReference>